<keyword evidence="3" id="KW-0998">Cell outer membrane</keyword>
<evidence type="ECO:0000256" key="4">
    <source>
        <dbReference type="PROSITE-ProRule" id="PRU00473"/>
    </source>
</evidence>
<dbReference type="RefSeq" id="WP_235226156.1">
    <property type="nucleotide sequence ID" value="NZ_JAKGAQ010000002.1"/>
</dbReference>
<evidence type="ECO:0000259" key="6">
    <source>
        <dbReference type="PROSITE" id="PS51123"/>
    </source>
</evidence>
<comment type="caution">
    <text evidence="7">The sequence shown here is derived from an EMBL/GenBank/DDBJ whole genome shotgun (WGS) entry which is preliminary data.</text>
</comment>
<dbReference type="InterPro" id="IPR050330">
    <property type="entry name" value="Bact_OuterMem_StrucFunc"/>
</dbReference>
<dbReference type="PROSITE" id="PS51123">
    <property type="entry name" value="OMPA_2"/>
    <property type="match status" value="1"/>
</dbReference>
<dbReference type="PANTHER" id="PTHR30329">
    <property type="entry name" value="STATOR ELEMENT OF FLAGELLAR MOTOR COMPLEX"/>
    <property type="match status" value="1"/>
</dbReference>
<sequence length="186" mass="20798">MKMKMGKTVLTGLAAAFTGAFMMATPAAAQQTITGQSYEPTIWVDPDGCTHWVMDDGFEGYMSPRRNRDGSPICMRSEICGVIPTDTLFENDEPWISNSDKQRLMAFFQQANAFGFLIYGHTDSNASDEYNMNLSNRRAQMVAGIAQDAGTRVVDVRGFGERRPRADNHTHAGRAENRRVEIYCIR</sequence>
<feature type="signal peptide" evidence="5">
    <location>
        <begin position="1"/>
        <end position="29"/>
    </location>
</feature>
<dbReference type="InterPro" id="IPR006665">
    <property type="entry name" value="OmpA-like"/>
</dbReference>
<dbReference type="Proteomes" id="UP001200557">
    <property type="component" value="Unassembled WGS sequence"/>
</dbReference>
<dbReference type="InterPro" id="IPR036737">
    <property type="entry name" value="OmpA-like_sf"/>
</dbReference>
<keyword evidence="5" id="KW-0732">Signal</keyword>
<dbReference type="CDD" id="cd07185">
    <property type="entry name" value="OmpA_C-like"/>
    <property type="match status" value="1"/>
</dbReference>
<feature type="domain" description="OmpA-like" evidence="6">
    <location>
        <begin position="76"/>
        <end position="186"/>
    </location>
</feature>
<protein>
    <submittedName>
        <fullName evidence="7">OmpA family protein</fullName>
    </submittedName>
</protein>
<reference evidence="7 8" key="1">
    <citation type="submission" date="2022-01" db="EMBL/GenBank/DDBJ databases">
        <title>Octadecabacter sp. nov., isolated from a marine alga.</title>
        <authorList>
            <person name="Jin M.S."/>
            <person name="Kim H.M."/>
            <person name="Han D.M."/>
            <person name="Jung J.J."/>
            <person name="Jeon C.O."/>
        </authorList>
    </citation>
    <scope>NUCLEOTIDE SEQUENCE [LARGE SCALE GENOMIC DNA]</scope>
    <source>
        <strain evidence="7 8">G9-8</strain>
    </source>
</reference>
<dbReference type="Pfam" id="PF00691">
    <property type="entry name" value="OmpA"/>
    <property type="match status" value="1"/>
</dbReference>
<dbReference type="SUPFAM" id="SSF103088">
    <property type="entry name" value="OmpA-like"/>
    <property type="match status" value="1"/>
</dbReference>
<organism evidence="7 8">
    <name type="scientific">Octadecabacter dasysiphoniae</name>
    <dbReference type="NCBI Taxonomy" id="2909341"/>
    <lineage>
        <taxon>Bacteria</taxon>
        <taxon>Pseudomonadati</taxon>
        <taxon>Pseudomonadota</taxon>
        <taxon>Alphaproteobacteria</taxon>
        <taxon>Rhodobacterales</taxon>
        <taxon>Roseobacteraceae</taxon>
        <taxon>Octadecabacter</taxon>
    </lineage>
</organism>
<dbReference type="PANTHER" id="PTHR30329:SF21">
    <property type="entry name" value="LIPOPROTEIN YIAD-RELATED"/>
    <property type="match status" value="1"/>
</dbReference>
<proteinExistence type="predicted"/>
<evidence type="ECO:0000256" key="1">
    <source>
        <dbReference type="ARBA" id="ARBA00004442"/>
    </source>
</evidence>
<evidence type="ECO:0000313" key="7">
    <source>
        <dbReference type="EMBL" id="MCF2870830.1"/>
    </source>
</evidence>
<dbReference type="InterPro" id="IPR006664">
    <property type="entry name" value="OMP_bac"/>
</dbReference>
<evidence type="ECO:0000256" key="3">
    <source>
        <dbReference type="ARBA" id="ARBA00023237"/>
    </source>
</evidence>
<dbReference type="Gene3D" id="3.30.1330.60">
    <property type="entry name" value="OmpA-like domain"/>
    <property type="match status" value="1"/>
</dbReference>
<keyword evidence="8" id="KW-1185">Reference proteome</keyword>
<feature type="chain" id="PRO_5046348574" evidence="5">
    <location>
        <begin position="30"/>
        <end position="186"/>
    </location>
</feature>
<evidence type="ECO:0000256" key="2">
    <source>
        <dbReference type="ARBA" id="ARBA00023136"/>
    </source>
</evidence>
<name>A0ABS9CUA6_9RHOB</name>
<dbReference type="EMBL" id="JAKGAQ010000002">
    <property type="protein sequence ID" value="MCF2870830.1"/>
    <property type="molecule type" value="Genomic_DNA"/>
</dbReference>
<keyword evidence="2 4" id="KW-0472">Membrane</keyword>
<accession>A0ABS9CUA6</accession>
<comment type="subcellular location">
    <subcellularLocation>
        <location evidence="1">Cell outer membrane</location>
    </subcellularLocation>
</comment>
<dbReference type="PRINTS" id="PR01021">
    <property type="entry name" value="OMPADOMAIN"/>
</dbReference>
<evidence type="ECO:0000313" key="8">
    <source>
        <dbReference type="Proteomes" id="UP001200557"/>
    </source>
</evidence>
<evidence type="ECO:0000256" key="5">
    <source>
        <dbReference type="SAM" id="SignalP"/>
    </source>
</evidence>
<gene>
    <name evidence="7" type="ORF">L0664_07105</name>
</gene>